<dbReference type="KEGG" id="fak:FUA48_11630"/>
<name>A0A5B9FTM6_9FLAO</name>
<dbReference type="OrthoDB" id="670608at2"/>
<dbReference type="SUPFAM" id="SSF159888">
    <property type="entry name" value="YdhG-like"/>
    <property type="match status" value="1"/>
</dbReference>
<organism evidence="2 3">
    <name type="scientific">Flavobacterium alkalisoli</name>
    <dbReference type="NCBI Taxonomy" id="2602769"/>
    <lineage>
        <taxon>Bacteria</taxon>
        <taxon>Pseudomonadati</taxon>
        <taxon>Bacteroidota</taxon>
        <taxon>Flavobacteriia</taxon>
        <taxon>Flavobacteriales</taxon>
        <taxon>Flavobacteriaceae</taxon>
        <taxon>Flavobacterium</taxon>
    </lineage>
</organism>
<evidence type="ECO:0000259" key="1">
    <source>
        <dbReference type="Pfam" id="PF08818"/>
    </source>
</evidence>
<evidence type="ECO:0000313" key="3">
    <source>
        <dbReference type="Proteomes" id="UP000321222"/>
    </source>
</evidence>
<evidence type="ECO:0000313" key="2">
    <source>
        <dbReference type="EMBL" id="QEE50204.1"/>
    </source>
</evidence>
<sequence length="115" mass="13366">MLRPIDNYFLQKQEPVKSCMLYLRDYIAKFDAGITEDWKYGMPFFCFKGKMLCYLWTDKKTGQPYIGFVDGKLLDFPQLKQEKRARMKTFAVNPEADIPVGEIAEVLAAALVLRK</sequence>
<dbReference type="EMBL" id="CP042831">
    <property type="protein sequence ID" value="QEE50204.1"/>
    <property type="molecule type" value="Genomic_DNA"/>
</dbReference>
<dbReference type="InterPro" id="IPR014922">
    <property type="entry name" value="YdhG-like"/>
</dbReference>
<dbReference type="AlphaFoldDB" id="A0A5B9FTM6"/>
<dbReference type="Pfam" id="PF08818">
    <property type="entry name" value="DUF1801"/>
    <property type="match status" value="1"/>
</dbReference>
<accession>A0A5B9FTM6</accession>
<keyword evidence="3" id="KW-1185">Reference proteome</keyword>
<proteinExistence type="predicted"/>
<gene>
    <name evidence="2" type="ORF">FUA48_11630</name>
</gene>
<protein>
    <submittedName>
        <fullName evidence="2">DUF1801 domain-containing protein</fullName>
    </submittedName>
</protein>
<feature type="domain" description="YdhG-like" evidence="1">
    <location>
        <begin position="17"/>
        <end position="111"/>
    </location>
</feature>
<dbReference type="Proteomes" id="UP000321222">
    <property type="component" value="Chromosome"/>
</dbReference>
<dbReference type="Gene3D" id="3.90.1150.200">
    <property type="match status" value="1"/>
</dbReference>
<dbReference type="RefSeq" id="WP_147583686.1">
    <property type="nucleotide sequence ID" value="NZ_CP042831.1"/>
</dbReference>
<reference evidence="2 3" key="1">
    <citation type="submission" date="2019-08" db="EMBL/GenBank/DDBJ databases">
        <title>Flavobacterium alkalisoli sp. nov., isolated from rhizosphere soil of Suaeda salsa.</title>
        <authorList>
            <person name="Sun J.-Q."/>
            <person name="Xu L."/>
        </authorList>
    </citation>
    <scope>NUCLEOTIDE SEQUENCE [LARGE SCALE GENOMIC DNA]</scope>
    <source>
        <strain evidence="2 3">XS-5</strain>
    </source>
</reference>